<evidence type="ECO:0000259" key="1">
    <source>
        <dbReference type="Pfam" id="PF07715"/>
    </source>
</evidence>
<accession>A0ABS1HQD8</accession>
<organism evidence="2 3">
    <name type="scientific">Carboxylicivirga marina</name>
    <dbReference type="NCBI Taxonomy" id="2800988"/>
    <lineage>
        <taxon>Bacteria</taxon>
        <taxon>Pseudomonadati</taxon>
        <taxon>Bacteroidota</taxon>
        <taxon>Bacteroidia</taxon>
        <taxon>Marinilabiliales</taxon>
        <taxon>Marinilabiliaceae</taxon>
        <taxon>Carboxylicivirga</taxon>
    </lineage>
</organism>
<dbReference type="InterPro" id="IPR012910">
    <property type="entry name" value="Plug_dom"/>
</dbReference>
<gene>
    <name evidence="2" type="ORF">JIV24_18675</name>
</gene>
<sequence>MKNSIINMRLLLLLMGVFGCLNVAISQSKETVVSGIIVSEDKQPIEGVTIYGPNIKHVTTNEQGEFEFKINLSSGVMFEKEGYEPLMMNGSEVAGEIVMHKAEFLMSAKDEVNLGFSTKKKKEIVGSVASVKPADFLTYDNTQWVRSAIEGRMLGVKGSANIRGIGDAMVVIDGIPGRNMDYLNMDEVDEITILKDANAVALYGTQARNGVIVITTKKGELYKNDAQVNINYSFKEPIALPQYLGAVEYMELYNVARTNDGELPLYESTLIEAYKNQNNPYKYPDVDLYSNDYLRSSTYALDVVTQFSGGNDKLLYYVNLGWNRDGTLEKLNADASKGNNRFNVRGNIDFKINSFIKSSIGVLSVINVNQVANQSVYSVGTSLKPNDYAPFIPASLVNTVDYPELESELAAANLYEGYLLTTSLASGLNAPVADMIAGGDKRYINQTSQFNNSIDFDLSGITDGLSAKTYLSFDFYDASTKSRKNEYKVYYPTWLENEIVGLDTYGIDKKDLTENVSTRDFVSRAGFYGQLNYIKDIGVNHHLDATLLGYANNTSVNGEIQDEKNAHAGMHLGYRYKQKLLVDFNGNYANSIKFKEGKKGAFSPTLGVAYVLSEEAFLSNSEVLNYLKIRGSAGMIHSDMGISDYFLYQTIYGQGATFGWDDGNRSNRVTQLSQVGNPDIGYEKRNDINLGFEALMLKSLWMEFNAFSSEIVDQVDVLVNQYPSFYSSFRPSSNFNEDKYSGFELGMNYSKSFGDFKANIGGNLLYTKSEKTKRDEVYEFNYERRQGTSVEAYWGLMADGFYGVNDFDANGELREGIPSSSWTEVMPGDIRYVDNNNDGTIDSNDREVIGNWTNPFSYGLTLNLSYKSFNLFVLGTGQTGGEGNLSNNYYRVDGSDKYSEIVRGHWTPETADIASYPRLSSKKDNHNFQNSSFWLYDNSYFKINRAQLTYEFNKKVCSKLGLKKLSMNVSATNLLHLSKSKDIRELNIGSTPQYRHFSAGLRTTF</sequence>
<dbReference type="EMBL" id="JAENRR010000065">
    <property type="protein sequence ID" value="MBK3519379.1"/>
    <property type="molecule type" value="Genomic_DNA"/>
</dbReference>
<dbReference type="SUPFAM" id="SSF49464">
    <property type="entry name" value="Carboxypeptidase regulatory domain-like"/>
    <property type="match status" value="1"/>
</dbReference>
<reference evidence="2 3" key="1">
    <citation type="submission" date="2021-01" db="EMBL/GenBank/DDBJ databases">
        <title>Carboxyliciviraga sp.nov., isolated from coastal sediments.</title>
        <authorList>
            <person name="Lu D."/>
            <person name="Zhang T."/>
        </authorList>
    </citation>
    <scope>NUCLEOTIDE SEQUENCE [LARGE SCALE GENOMIC DNA]</scope>
    <source>
        <strain evidence="2 3">N1Y132</strain>
    </source>
</reference>
<dbReference type="InterPro" id="IPR037066">
    <property type="entry name" value="Plug_dom_sf"/>
</dbReference>
<dbReference type="InterPro" id="IPR023996">
    <property type="entry name" value="TonB-dep_OMP_SusC/RagA"/>
</dbReference>
<name>A0ABS1HQD8_9BACT</name>
<comment type="caution">
    <text evidence="2">The sequence shown here is derived from an EMBL/GenBank/DDBJ whole genome shotgun (WGS) entry which is preliminary data.</text>
</comment>
<dbReference type="NCBIfam" id="TIGR04057">
    <property type="entry name" value="SusC_RagA_signa"/>
    <property type="match status" value="1"/>
</dbReference>
<evidence type="ECO:0000313" key="3">
    <source>
        <dbReference type="Proteomes" id="UP000605676"/>
    </source>
</evidence>
<dbReference type="SUPFAM" id="SSF56935">
    <property type="entry name" value="Porins"/>
    <property type="match status" value="1"/>
</dbReference>
<dbReference type="InterPro" id="IPR008969">
    <property type="entry name" value="CarboxyPept-like_regulatory"/>
</dbReference>
<keyword evidence="3" id="KW-1185">Reference proteome</keyword>
<dbReference type="Gene3D" id="2.170.130.10">
    <property type="entry name" value="TonB-dependent receptor, plug domain"/>
    <property type="match status" value="1"/>
</dbReference>
<dbReference type="Pfam" id="PF07715">
    <property type="entry name" value="Plug"/>
    <property type="match status" value="1"/>
</dbReference>
<dbReference type="InterPro" id="IPR023997">
    <property type="entry name" value="TonB-dep_OMP_SusC/RagA_CS"/>
</dbReference>
<feature type="domain" description="TonB-dependent receptor plug" evidence="1">
    <location>
        <begin position="150"/>
        <end position="211"/>
    </location>
</feature>
<protein>
    <submittedName>
        <fullName evidence="2">SusC/RagA family TonB-linked outer membrane protein</fullName>
    </submittedName>
</protein>
<proteinExistence type="predicted"/>
<dbReference type="Proteomes" id="UP000605676">
    <property type="component" value="Unassembled WGS sequence"/>
</dbReference>
<dbReference type="RefSeq" id="WP_200466598.1">
    <property type="nucleotide sequence ID" value="NZ_JAENRR010000065.1"/>
</dbReference>
<dbReference type="PROSITE" id="PS51257">
    <property type="entry name" value="PROKAR_LIPOPROTEIN"/>
    <property type="match status" value="1"/>
</dbReference>
<dbReference type="NCBIfam" id="TIGR04056">
    <property type="entry name" value="OMP_RagA_SusC"/>
    <property type="match status" value="1"/>
</dbReference>
<evidence type="ECO:0000313" key="2">
    <source>
        <dbReference type="EMBL" id="MBK3519379.1"/>
    </source>
</evidence>